<dbReference type="OrthoDB" id="7593450at2"/>
<dbReference type="InterPro" id="IPR010323">
    <property type="entry name" value="DUF924"/>
</dbReference>
<gene>
    <name evidence="1" type="ORF">TW77_04445</name>
</gene>
<dbReference type="InterPro" id="IPR011990">
    <property type="entry name" value="TPR-like_helical_dom_sf"/>
</dbReference>
<name>A0A0F4QVQ6_9GAMM</name>
<accession>A0A0F4QVQ6</accession>
<evidence type="ECO:0000313" key="2">
    <source>
        <dbReference type="Proteomes" id="UP000033452"/>
    </source>
</evidence>
<dbReference type="SUPFAM" id="SSF48452">
    <property type="entry name" value="TPR-like"/>
    <property type="match status" value="1"/>
</dbReference>
<dbReference type="RefSeq" id="WP_046003768.1">
    <property type="nucleotide sequence ID" value="NZ_JXYA01000007.1"/>
</dbReference>
<protein>
    <submittedName>
        <fullName evidence="1">Membrane protein</fullName>
    </submittedName>
</protein>
<comment type="caution">
    <text evidence="1">The sequence shown here is derived from an EMBL/GenBank/DDBJ whole genome shotgun (WGS) entry which is preliminary data.</text>
</comment>
<dbReference type="EMBL" id="JXYA01000007">
    <property type="protein sequence ID" value="KJZ11806.1"/>
    <property type="molecule type" value="Genomic_DNA"/>
</dbReference>
<keyword evidence="2" id="KW-1185">Reference proteome</keyword>
<reference evidence="1 2" key="1">
    <citation type="journal article" date="2015" name="BMC Genomics">
        <title>Genome mining reveals unlocked bioactive potential of marine Gram-negative bacteria.</title>
        <authorList>
            <person name="Machado H."/>
            <person name="Sonnenschein E.C."/>
            <person name="Melchiorsen J."/>
            <person name="Gram L."/>
        </authorList>
    </citation>
    <scope>NUCLEOTIDE SEQUENCE [LARGE SCALE GENOMIC DNA]</scope>
    <source>
        <strain evidence="1 2">S2471</strain>
    </source>
</reference>
<proteinExistence type="predicted"/>
<organism evidence="1 2">
    <name type="scientific">Pseudoalteromonas rubra</name>
    <dbReference type="NCBI Taxonomy" id="43658"/>
    <lineage>
        <taxon>Bacteria</taxon>
        <taxon>Pseudomonadati</taxon>
        <taxon>Pseudomonadota</taxon>
        <taxon>Gammaproteobacteria</taxon>
        <taxon>Alteromonadales</taxon>
        <taxon>Pseudoalteromonadaceae</taxon>
        <taxon>Pseudoalteromonas</taxon>
    </lineage>
</organism>
<dbReference type="Gene3D" id="1.20.58.320">
    <property type="entry name" value="TPR-like"/>
    <property type="match status" value="1"/>
</dbReference>
<dbReference type="Gene3D" id="1.25.40.10">
    <property type="entry name" value="Tetratricopeptide repeat domain"/>
    <property type="match status" value="1"/>
</dbReference>
<dbReference type="AlphaFoldDB" id="A0A0F4QVQ6"/>
<evidence type="ECO:0000313" key="1">
    <source>
        <dbReference type="EMBL" id="KJZ11806.1"/>
    </source>
</evidence>
<dbReference type="Pfam" id="PF06041">
    <property type="entry name" value="DUF924"/>
    <property type="match status" value="1"/>
</dbReference>
<sequence length="176" mass="20561">MEYQEIYQFWFVECQEQDWWQKSVQFDNKITARFAQLHQQAMAGELAEWRKTAVGALCEIIVLDQFSRNMFRDTPAAFASDPLALCLAQHAIEKGFDQQLEKTQRTFMYLPFMHSESLKVHQQADALFKSLPNYEFELAHKKIIEQFGRYPHRNAILGRASSNEELAFLKTPGSSF</sequence>
<dbReference type="PATRIC" id="fig|43658.5.peg.929"/>
<dbReference type="Proteomes" id="UP000033452">
    <property type="component" value="Unassembled WGS sequence"/>
</dbReference>